<evidence type="ECO:0000256" key="14">
    <source>
        <dbReference type="ARBA" id="ARBA00032738"/>
    </source>
</evidence>
<evidence type="ECO:0000256" key="6">
    <source>
        <dbReference type="ARBA" id="ARBA00022630"/>
    </source>
</evidence>
<protein>
    <recommendedName>
        <fullName evidence="5">L-lysine N6-monooxygenase MbtG</fullName>
        <ecNumber evidence="4">1.14.13.59</ecNumber>
    </recommendedName>
    <alternativeName>
        <fullName evidence="14">Lysine 6-N-hydroxylase</fullName>
    </alternativeName>
    <alternativeName>
        <fullName evidence="13">Lysine N6-hydroxylase</fullName>
    </alternativeName>
    <alternativeName>
        <fullName evidence="11">Lysine-N-oxygenase</fullName>
    </alternativeName>
    <alternativeName>
        <fullName evidence="12">Mycobactin synthase protein G</fullName>
    </alternativeName>
</protein>
<comment type="caution">
    <text evidence="16">The sequence shown here is derived from an EMBL/GenBank/DDBJ whole genome shotgun (WGS) entry which is preliminary data.</text>
</comment>
<dbReference type="PANTHER" id="PTHR42802">
    <property type="entry name" value="MONOOXYGENASE"/>
    <property type="match status" value="1"/>
</dbReference>
<keyword evidence="17" id="KW-1185">Reference proteome</keyword>
<evidence type="ECO:0000256" key="5">
    <source>
        <dbReference type="ARBA" id="ARBA00016406"/>
    </source>
</evidence>
<evidence type="ECO:0000256" key="11">
    <source>
        <dbReference type="ARBA" id="ARBA00029939"/>
    </source>
</evidence>
<dbReference type="SUPFAM" id="SSF51905">
    <property type="entry name" value="FAD/NAD(P)-binding domain"/>
    <property type="match status" value="2"/>
</dbReference>
<organism evidence="16 17">
    <name type="scientific">Streptomyces albospinus</name>
    <dbReference type="NCBI Taxonomy" id="285515"/>
    <lineage>
        <taxon>Bacteria</taxon>
        <taxon>Bacillati</taxon>
        <taxon>Actinomycetota</taxon>
        <taxon>Actinomycetes</taxon>
        <taxon>Kitasatosporales</taxon>
        <taxon>Streptomycetaceae</taxon>
        <taxon>Streptomyces</taxon>
    </lineage>
</organism>
<keyword evidence="8" id="KW-0521">NADP</keyword>
<gene>
    <name evidence="16" type="primary">pvdA</name>
    <name evidence="16" type="ORF">GCM10010211_05020</name>
</gene>
<dbReference type="InterPro" id="IPR036188">
    <property type="entry name" value="FAD/NAD-bd_sf"/>
</dbReference>
<dbReference type="Proteomes" id="UP000654471">
    <property type="component" value="Unassembled WGS sequence"/>
</dbReference>
<keyword evidence="9" id="KW-0560">Oxidoreductase</keyword>
<comment type="catalytic activity">
    <reaction evidence="15">
        <text>L-lysine + NADPH + O2 = N(6)-hydroxy-L-lysine + NADP(+) + H2O</text>
        <dbReference type="Rhea" id="RHEA:23228"/>
        <dbReference type="ChEBI" id="CHEBI:15377"/>
        <dbReference type="ChEBI" id="CHEBI:15379"/>
        <dbReference type="ChEBI" id="CHEBI:32551"/>
        <dbReference type="ChEBI" id="CHEBI:57783"/>
        <dbReference type="ChEBI" id="CHEBI:57820"/>
        <dbReference type="ChEBI" id="CHEBI:58349"/>
        <dbReference type="EC" id="1.14.13.59"/>
    </reaction>
</comment>
<keyword evidence="6" id="KW-0285">Flavoprotein</keyword>
<evidence type="ECO:0000256" key="7">
    <source>
        <dbReference type="ARBA" id="ARBA00022827"/>
    </source>
</evidence>
<evidence type="ECO:0000256" key="10">
    <source>
        <dbReference type="ARBA" id="ARBA00023033"/>
    </source>
</evidence>
<dbReference type="Gene3D" id="3.50.50.60">
    <property type="entry name" value="FAD/NAD(P)-binding domain"/>
    <property type="match status" value="1"/>
</dbReference>
<evidence type="ECO:0000313" key="16">
    <source>
        <dbReference type="EMBL" id="GGU44412.1"/>
    </source>
</evidence>
<dbReference type="PANTHER" id="PTHR42802:SF1">
    <property type="entry name" value="L-ORNITHINE N(5)-MONOOXYGENASE"/>
    <property type="match status" value="1"/>
</dbReference>
<comment type="pathway">
    <text evidence="2">Siderophore biosynthesis.</text>
</comment>
<accession>A0ABQ2UM05</accession>
<evidence type="ECO:0000256" key="1">
    <source>
        <dbReference type="ARBA" id="ARBA00001974"/>
    </source>
</evidence>
<dbReference type="Pfam" id="PF13434">
    <property type="entry name" value="Lys_Orn_oxgnase"/>
    <property type="match status" value="1"/>
</dbReference>
<sequence length="417" mass="46367">MIGIGFGPSNIALAIALEEIYPDMKALFLEGQSSAAWQPGMLLSGSDIQHHPVRDLVSPRNPRSHYSFINHLHEEERLFEFLNLNIPFPLRKDYARYVKWAARQFDDQVKYGTRAESVALLPDGGVEVSSADGQRYRARSVVVATGRPTHFPPAFKALDDSRVFHYTQYLDRVDEIAALPGARIAVVGGSQGAAEICLDAAQRFPQSPIKNILRGFGYRQKDLSPFQGEVFFPEFIDYYYEASPTSKSALDRQLRYTNYSAADIDVLTAYHTKLYEQRLDGEYQIQLLRNTDVVNAESSKSGITLELFEQHLGDKGSLEVDFVIVATGFVDLTDEQGENFLPRVLSPVQHLVDRTPLRHARIGRDYRLQPSAGDELPPIFLNGLCETTHGLGDAGSFSLVSLRAAAIADSLSKALAS</sequence>
<evidence type="ECO:0000313" key="17">
    <source>
        <dbReference type="Proteomes" id="UP000654471"/>
    </source>
</evidence>
<comment type="cofactor">
    <cofactor evidence="1">
        <name>FAD</name>
        <dbReference type="ChEBI" id="CHEBI:57692"/>
    </cofactor>
</comment>
<evidence type="ECO:0000256" key="12">
    <source>
        <dbReference type="ARBA" id="ARBA00031158"/>
    </source>
</evidence>
<proteinExistence type="inferred from homology"/>
<dbReference type="EMBL" id="BMRP01000001">
    <property type="protein sequence ID" value="GGU44412.1"/>
    <property type="molecule type" value="Genomic_DNA"/>
</dbReference>
<evidence type="ECO:0000256" key="15">
    <source>
        <dbReference type="ARBA" id="ARBA00048407"/>
    </source>
</evidence>
<evidence type="ECO:0000256" key="8">
    <source>
        <dbReference type="ARBA" id="ARBA00022857"/>
    </source>
</evidence>
<dbReference type="InterPro" id="IPR025700">
    <property type="entry name" value="Lys/Orn_oxygenase"/>
</dbReference>
<dbReference type="PRINTS" id="PR00368">
    <property type="entry name" value="FADPNR"/>
</dbReference>
<reference evidence="17" key="1">
    <citation type="journal article" date="2019" name="Int. J. Syst. Evol. Microbiol.">
        <title>The Global Catalogue of Microorganisms (GCM) 10K type strain sequencing project: providing services to taxonomists for standard genome sequencing and annotation.</title>
        <authorList>
            <consortium name="The Broad Institute Genomics Platform"/>
            <consortium name="The Broad Institute Genome Sequencing Center for Infectious Disease"/>
            <person name="Wu L."/>
            <person name="Ma J."/>
        </authorList>
    </citation>
    <scope>NUCLEOTIDE SEQUENCE [LARGE SCALE GENOMIC DNA]</scope>
    <source>
        <strain evidence="17">JCM 3399</strain>
    </source>
</reference>
<keyword evidence="7" id="KW-0274">FAD</keyword>
<evidence type="ECO:0000256" key="9">
    <source>
        <dbReference type="ARBA" id="ARBA00023002"/>
    </source>
</evidence>
<evidence type="ECO:0000256" key="2">
    <source>
        <dbReference type="ARBA" id="ARBA00004924"/>
    </source>
</evidence>
<comment type="similarity">
    <text evidence="3">Belongs to the lysine N(6)-hydroxylase/L-ornithine N(5)-oxygenase family.</text>
</comment>
<evidence type="ECO:0000256" key="3">
    <source>
        <dbReference type="ARBA" id="ARBA00007588"/>
    </source>
</evidence>
<evidence type="ECO:0000256" key="13">
    <source>
        <dbReference type="ARBA" id="ARBA00032493"/>
    </source>
</evidence>
<name>A0ABQ2UM05_9ACTN</name>
<dbReference type="EC" id="1.14.13.59" evidence="4"/>
<evidence type="ECO:0000256" key="4">
    <source>
        <dbReference type="ARBA" id="ARBA00013076"/>
    </source>
</evidence>
<keyword evidence="10" id="KW-0503">Monooxygenase</keyword>